<evidence type="ECO:0000256" key="11">
    <source>
        <dbReference type="ARBA" id="ARBA00023295"/>
    </source>
</evidence>
<feature type="binding site" evidence="12">
    <location>
        <position position="189"/>
    </location>
    <ligand>
        <name>[4Fe-4S] cluster</name>
        <dbReference type="ChEBI" id="CHEBI:49883"/>
    </ligand>
</feature>
<dbReference type="GO" id="GO:0051539">
    <property type="term" value="F:4 iron, 4 sulfur cluster binding"/>
    <property type="evidence" value="ECO:0007669"/>
    <property type="project" value="UniProtKB-UniRule"/>
</dbReference>
<dbReference type="FunFam" id="1.10.340.30:FF:000001">
    <property type="entry name" value="Endonuclease III"/>
    <property type="match status" value="1"/>
</dbReference>
<feature type="binding site" evidence="12">
    <location>
        <position position="199"/>
    </location>
    <ligand>
        <name>[4Fe-4S] cluster</name>
        <dbReference type="ChEBI" id="CHEBI:49883"/>
    </ligand>
</feature>
<evidence type="ECO:0000256" key="2">
    <source>
        <dbReference type="ARBA" id="ARBA00022485"/>
    </source>
</evidence>
<evidence type="ECO:0000256" key="6">
    <source>
        <dbReference type="ARBA" id="ARBA00023004"/>
    </source>
</evidence>
<dbReference type="GO" id="GO:0046872">
    <property type="term" value="F:metal ion binding"/>
    <property type="evidence" value="ECO:0007669"/>
    <property type="project" value="UniProtKB-KW"/>
</dbReference>
<evidence type="ECO:0000256" key="4">
    <source>
        <dbReference type="ARBA" id="ARBA00022763"/>
    </source>
</evidence>
<name>A0AAX4HQ77_9BACT</name>
<dbReference type="PANTHER" id="PTHR10359">
    <property type="entry name" value="A/G-SPECIFIC ADENINE GLYCOSYLASE/ENDONUCLEASE III"/>
    <property type="match status" value="1"/>
</dbReference>
<dbReference type="Pfam" id="PF00633">
    <property type="entry name" value="HHH"/>
    <property type="match status" value="1"/>
</dbReference>
<comment type="similarity">
    <text evidence="1 12">Belongs to the Nth/MutY family.</text>
</comment>
<evidence type="ECO:0000256" key="5">
    <source>
        <dbReference type="ARBA" id="ARBA00022801"/>
    </source>
</evidence>
<reference evidence="14 15" key="1">
    <citation type="submission" date="2023-11" db="EMBL/GenBank/DDBJ databases">
        <title>Peredibacter starrii A3.12.</title>
        <authorList>
            <person name="Mitchell R.J."/>
        </authorList>
    </citation>
    <scope>NUCLEOTIDE SEQUENCE [LARGE SCALE GENOMIC DNA]</scope>
    <source>
        <strain evidence="14 15">A3.12</strain>
    </source>
</reference>
<keyword evidence="14" id="KW-0255">Endonuclease</keyword>
<dbReference type="RefSeq" id="WP_321396121.1">
    <property type="nucleotide sequence ID" value="NZ_CP139487.1"/>
</dbReference>
<keyword evidence="3 12" id="KW-0479">Metal-binding</keyword>
<dbReference type="EMBL" id="CP139487">
    <property type="protein sequence ID" value="WPU65511.1"/>
    <property type="molecule type" value="Genomic_DNA"/>
</dbReference>
<dbReference type="HAMAP" id="MF_00942">
    <property type="entry name" value="Nth"/>
    <property type="match status" value="1"/>
</dbReference>
<dbReference type="InterPro" id="IPR003265">
    <property type="entry name" value="HhH-GPD_domain"/>
</dbReference>
<feature type="binding site" evidence="12">
    <location>
        <position position="205"/>
    </location>
    <ligand>
        <name>[4Fe-4S] cluster</name>
        <dbReference type="ChEBI" id="CHEBI:49883"/>
    </ligand>
</feature>
<dbReference type="Gene3D" id="1.10.1670.10">
    <property type="entry name" value="Helix-hairpin-Helix base-excision DNA repair enzymes (C-terminal)"/>
    <property type="match status" value="1"/>
</dbReference>
<dbReference type="InterPro" id="IPR011257">
    <property type="entry name" value="DNA_glycosylase"/>
</dbReference>
<dbReference type="CDD" id="cd00056">
    <property type="entry name" value="ENDO3c"/>
    <property type="match status" value="1"/>
</dbReference>
<dbReference type="InterPro" id="IPR005759">
    <property type="entry name" value="Nth"/>
</dbReference>
<dbReference type="Proteomes" id="UP001324634">
    <property type="component" value="Chromosome"/>
</dbReference>
<keyword evidence="2 12" id="KW-0004">4Fe-4S</keyword>
<dbReference type="GO" id="GO:0006285">
    <property type="term" value="P:base-excision repair, AP site formation"/>
    <property type="evidence" value="ECO:0007669"/>
    <property type="project" value="TreeGrafter"/>
</dbReference>
<dbReference type="SUPFAM" id="SSF48150">
    <property type="entry name" value="DNA-glycosylase"/>
    <property type="match status" value="1"/>
</dbReference>
<comment type="function">
    <text evidence="12">DNA repair enzyme that has both DNA N-glycosylase activity and AP-lyase activity. The DNA N-glycosylase activity releases various damaged pyrimidines from DNA by cleaving the N-glycosidic bond, leaving an AP (apurinic/apyrimidinic) site. The AP-lyase activity cleaves the phosphodiester bond 3' to the AP site by a beta-elimination, leaving a 3'-terminal unsaturated sugar and a product with a terminal 5'-phosphate.</text>
</comment>
<keyword evidence="11 12" id="KW-0326">Glycosidase</keyword>
<sequence length="223" mass="24641">MKKSELASVVYERLSKVHPDAHCELNHSNPFELLVATILSAQCTDARVNMVTPALFKKYPTPEKMAKAKLEDMEEAIKSINFFRNKSKSLIGCAQDLVALHKGAVPKTVEELSELPGVGRKTANVVLGNAFNINTGIVVDTHVKRTAGLLGLTKETEPEKVEQDLMKLFPNEQWTMLSHLLIFLGRRTCIARRPQCDLCNLKDVCASTGKSLKAPKKASRGTK</sequence>
<organism evidence="14 15">
    <name type="scientific">Peredibacter starrii</name>
    <dbReference type="NCBI Taxonomy" id="28202"/>
    <lineage>
        <taxon>Bacteria</taxon>
        <taxon>Pseudomonadati</taxon>
        <taxon>Bdellovibrionota</taxon>
        <taxon>Bacteriovoracia</taxon>
        <taxon>Bacteriovoracales</taxon>
        <taxon>Bacteriovoracaceae</taxon>
        <taxon>Peredibacter</taxon>
    </lineage>
</organism>
<evidence type="ECO:0000256" key="12">
    <source>
        <dbReference type="HAMAP-Rule" id="MF_00942"/>
    </source>
</evidence>
<feature type="domain" description="HhH-GPD" evidence="13">
    <location>
        <begin position="39"/>
        <end position="187"/>
    </location>
</feature>
<evidence type="ECO:0000256" key="9">
    <source>
        <dbReference type="ARBA" id="ARBA00023204"/>
    </source>
</evidence>
<dbReference type="GO" id="GO:0019104">
    <property type="term" value="F:DNA N-glycosylase activity"/>
    <property type="evidence" value="ECO:0007669"/>
    <property type="project" value="UniProtKB-UniRule"/>
</dbReference>
<dbReference type="SMART" id="SM00478">
    <property type="entry name" value="ENDO3c"/>
    <property type="match status" value="1"/>
</dbReference>
<evidence type="ECO:0000256" key="10">
    <source>
        <dbReference type="ARBA" id="ARBA00023239"/>
    </source>
</evidence>
<keyword evidence="10 12" id="KW-0456">Lyase</keyword>
<dbReference type="KEGG" id="psti:SOO65_02000"/>
<dbReference type="GO" id="GO:0140078">
    <property type="term" value="F:class I DNA-(apurinic or apyrimidinic site) endonuclease activity"/>
    <property type="evidence" value="ECO:0007669"/>
    <property type="project" value="UniProtKB-EC"/>
</dbReference>
<keyword evidence="6 12" id="KW-0408">Iron</keyword>
<dbReference type="Gene3D" id="1.10.340.30">
    <property type="entry name" value="Hypothetical protein, domain 2"/>
    <property type="match status" value="1"/>
</dbReference>
<dbReference type="PANTHER" id="PTHR10359:SF18">
    <property type="entry name" value="ENDONUCLEASE III"/>
    <property type="match status" value="1"/>
</dbReference>
<keyword evidence="15" id="KW-1185">Reference proteome</keyword>
<dbReference type="InterPro" id="IPR004036">
    <property type="entry name" value="Endonuclease-III-like_CS2"/>
</dbReference>
<comment type="catalytic activity">
    <reaction evidence="12">
        <text>2'-deoxyribonucleotide-(2'-deoxyribose 5'-phosphate)-2'-deoxyribonucleotide-DNA = a 3'-end 2'-deoxyribonucleotide-(2,3-dehydro-2,3-deoxyribose 5'-phosphate)-DNA + a 5'-end 5'-phospho-2'-deoxyribonucleoside-DNA + H(+)</text>
        <dbReference type="Rhea" id="RHEA:66592"/>
        <dbReference type="Rhea" id="RHEA-COMP:13180"/>
        <dbReference type="Rhea" id="RHEA-COMP:16897"/>
        <dbReference type="Rhea" id="RHEA-COMP:17067"/>
        <dbReference type="ChEBI" id="CHEBI:15378"/>
        <dbReference type="ChEBI" id="CHEBI:136412"/>
        <dbReference type="ChEBI" id="CHEBI:157695"/>
        <dbReference type="ChEBI" id="CHEBI:167181"/>
        <dbReference type="EC" id="4.2.99.18"/>
    </reaction>
</comment>
<dbReference type="PIRSF" id="PIRSF001435">
    <property type="entry name" value="Nth"/>
    <property type="match status" value="1"/>
</dbReference>
<dbReference type="AlphaFoldDB" id="A0AAX4HQ77"/>
<evidence type="ECO:0000313" key="14">
    <source>
        <dbReference type="EMBL" id="WPU65511.1"/>
    </source>
</evidence>
<gene>
    <name evidence="12 14" type="primary">nth</name>
    <name evidence="14" type="ORF">SOO65_02000</name>
</gene>
<dbReference type="PROSITE" id="PS01155">
    <property type="entry name" value="ENDONUCLEASE_III_2"/>
    <property type="match status" value="1"/>
</dbReference>
<keyword evidence="4 12" id="KW-0227">DNA damage</keyword>
<keyword evidence="7 12" id="KW-0411">Iron-sulfur</keyword>
<evidence type="ECO:0000256" key="7">
    <source>
        <dbReference type="ARBA" id="ARBA00023014"/>
    </source>
</evidence>
<dbReference type="InterPro" id="IPR023170">
    <property type="entry name" value="HhH_base_excis_C"/>
</dbReference>
<evidence type="ECO:0000256" key="1">
    <source>
        <dbReference type="ARBA" id="ARBA00008343"/>
    </source>
</evidence>
<feature type="binding site" evidence="12">
    <location>
        <position position="196"/>
    </location>
    <ligand>
        <name>[4Fe-4S] cluster</name>
        <dbReference type="ChEBI" id="CHEBI:49883"/>
    </ligand>
</feature>
<keyword evidence="5 12" id="KW-0378">Hydrolase</keyword>
<keyword evidence="8 12" id="KW-0238">DNA-binding</keyword>
<dbReference type="NCBIfam" id="TIGR01083">
    <property type="entry name" value="nth"/>
    <property type="match status" value="1"/>
</dbReference>
<evidence type="ECO:0000259" key="13">
    <source>
        <dbReference type="SMART" id="SM00478"/>
    </source>
</evidence>
<dbReference type="GO" id="GO:0003677">
    <property type="term" value="F:DNA binding"/>
    <property type="evidence" value="ECO:0007669"/>
    <property type="project" value="UniProtKB-UniRule"/>
</dbReference>
<evidence type="ECO:0000313" key="15">
    <source>
        <dbReference type="Proteomes" id="UP001324634"/>
    </source>
</evidence>
<keyword evidence="9 12" id="KW-0234">DNA repair</keyword>
<dbReference type="InterPro" id="IPR000445">
    <property type="entry name" value="HhH_motif"/>
</dbReference>
<dbReference type="Pfam" id="PF00730">
    <property type="entry name" value="HhH-GPD"/>
    <property type="match status" value="1"/>
</dbReference>
<accession>A0AAX4HQ77</accession>
<proteinExistence type="inferred from homology"/>
<dbReference type="EC" id="4.2.99.18" evidence="12"/>
<protein>
    <recommendedName>
        <fullName evidence="12">Endonuclease III</fullName>
        <ecNumber evidence="12">4.2.99.18</ecNumber>
    </recommendedName>
    <alternativeName>
        <fullName evidence="12">DNA-(apurinic or apyrimidinic site) lyase</fullName>
    </alternativeName>
</protein>
<evidence type="ECO:0000256" key="3">
    <source>
        <dbReference type="ARBA" id="ARBA00022723"/>
    </source>
</evidence>
<keyword evidence="14" id="KW-0540">Nuclease</keyword>
<comment type="cofactor">
    <cofactor evidence="12">
        <name>[4Fe-4S] cluster</name>
        <dbReference type="ChEBI" id="CHEBI:49883"/>
    </cofactor>
    <text evidence="12">Binds 1 [4Fe-4S] cluster.</text>
</comment>
<evidence type="ECO:0000256" key="8">
    <source>
        <dbReference type="ARBA" id="ARBA00023125"/>
    </source>
</evidence>
<dbReference type="FunFam" id="1.10.1670.10:FF:000001">
    <property type="entry name" value="Endonuclease III"/>
    <property type="match status" value="1"/>
</dbReference>